<keyword evidence="1" id="KW-1133">Transmembrane helix</keyword>
<dbReference type="InterPro" id="IPR021215">
    <property type="entry name" value="DUF2752"/>
</dbReference>
<keyword evidence="1" id="KW-0812">Transmembrane</keyword>
<dbReference type="Proteomes" id="UP001528912">
    <property type="component" value="Unassembled WGS sequence"/>
</dbReference>
<dbReference type="EMBL" id="JAROAV010000036">
    <property type="protein sequence ID" value="MDF8265484.1"/>
    <property type="molecule type" value="Genomic_DNA"/>
</dbReference>
<name>A0ABT6C992_9MICO</name>
<keyword evidence="1" id="KW-0472">Membrane</keyword>
<evidence type="ECO:0000313" key="2">
    <source>
        <dbReference type="EMBL" id="MDF8265484.1"/>
    </source>
</evidence>
<feature type="transmembrane region" description="Helical" evidence="1">
    <location>
        <begin position="87"/>
        <end position="104"/>
    </location>
</feature>
<organism evidence="2 3">
    <name type="scientific">Luteipulveratus flavus</name>
    <dbReference type="NCBI Taxonomy" id="3031728"/>
    <lineage>
        <taxon>Bacteria</taxon>
        <taxon>Bacillati</taxon>
        <taxon>Actinomycetota</taxon>
        <taxon>Actinomycetes</taxon>
        <taxon>Micrococcales</taxon>
        <taxon>Dermacoccaceae</taxon>
        <taxon>Luteipulveratus</taxon>
    </lineage>
</organism>
<proteinExistence type="predicted"/>
<accession>A0ABT6C992</accession>
<keyword evidence="3" id="KW-1185">Reference proteome</keyword>
<protein>
    <submittedName>
        <fullName evidence="2">DUF2752 domain-containing protein</fullName>
    </submittedName>
</protein>
<dbReference type="RefSeq" id="WP_277192810.1">
    <property type="nucleotide sequence ID" value="NZ_JAROAV010000036.1"/>
</dbReference>
<reference evidence="2 3" key="1">
    <citation type="submission" date="2023-03" db="EMBL/GenBank/DDBJ databases">
        <title>YIM 133296 draft genome.</title>
        <authorList>
            <person name="Xiong L."/>
        </authorList>
    </citation>
    <scope>NUCLEOTIDE SEQUENCE [LARGE SCALE GENOMIC DNA]</scope>
    <source>
        <strain evidence="2 3">YIM 133296</strain>
    </source>
</reference>
<feature type="transmembrane region" description="Helical" evidence="1">
    <location>
        <begin position="116"/>
        <end position="135"/>
    </location>
</feature>
<sequence length="145" mass="15179">MLRAVRSPDPRPDHQHAPRSLRAWWAGGLVVAVTAAAVLPPSAVSGGPTICPFRLLTGLPCPACGLTRSWAHAAHGDLSGAFALHPLGPVTLAAAVVTVLLVLLRRRLPAGRPVRLLTVVLAAVLAAYGVTRMVLVARGTWPNPY</sequence>
<gene>
    <name evidence="2" type="ORF">P4R38_14640</name>
</gene>
<evidence type="ECO:0000256" key="1">
    <source>
        <dbReference type="SAM" id="Phobius"/>
    </source>
</evidence>
<feature type="transmembrane region" description="Helical" evidence="1">
    <location>
        <begin position="21"/>
        <end position="39"/>
    </location>
</feature>
<dbReference type="Pfam" id="PF10825">
    <property type="entry name" value="DUF2752"/>
    <property type="match status" value="1"/>
</dbReference>
<comment type="caution">
    <text evidence="2">The sequence shown here is derived from an EMBL/GenBank/DDBJ whole genome shotgun (WGS) entry which is preliminary data.</text>
</comment>
<evidence type="ECO:0000313" key="3">
    <source>
        <dbReference type="Proteomes" id="UP001528912"/>
    </source>
</evidence>